<dbReference type="InterPro" id="IPR014746">
    <property type="entry name" value="Gln_synth/guanido_kin_cat_dom"/>
</dbReference>
<dbReference type="PANTHER" id="PTHR36510">
    <property type="entry name" value="GLUTAMATE--CYSTEINE LIGASE 2-RELATED"/>
    <property type="match status" value="1"/>
</dbReference>
<evidence type="ECO:0000313" key="1">
    <source>
        <dbReference type="EMBL" id="BCX81102.1"/>
    </source>
</evidence>
<dbReference type="PIRSF" id="PIRSF012666">
    <property type="entry name" value="UCP012666"/>
    <property type="match status" value="1"/>
</dbReference>
<dbReference type="InterPro" id="IPR050141">
    <property type="entry name" value="GCL_type2/YbdK_subfam"/>
</dbReference>
<accession>A0AAU9CNL1</accession>
<dbReference type="Gene3D" id="3.30.590.20">
    <property type="match status" value="1"/>
</dbReference>
<proteinExistence type="predicted"/>
<dbReference type="InterPro" id="IPR016602">
    <property type="entry name" value="UCP012666"/>
</dbReference>
<dbReference type="SUPFAM" id="SSF55931">
    <property type="entry name" value="Glutamine synthetase/guanido kinase"/>
    <property type="match status" value="1"/>
</dbReference>
<dbReference type="GO" id="GO:0016879">
    <property type="term" value="F:ligase activity, forming carbon-nitrogen bonds"/>
    <property type="evidence" value="ECO:0007669"/>
    <property type="project" value="TreeGrafter"/>
</dbReference>
<dbReference type="PANTHER" id="PTHR36510:SF3">
    <property type="entry name" value="CONSERVED PROTEIN"/>
    <property type="match status" value="1"/>
</dbReference>
<dbReference type="EMBL" id="AP024714">
    <property type="protein sequence ID" value="BCX81102.1"/>
    <property type="molecule type" value="Genomic_DNA"/>
</dbReference>
<name>A0AAU9CNL1_9GAMM</name>
<dbReference type="AlphaFoldDB" id="A0AAU9CNL1"/>
<dbReference type="Pfam" id="PF04107">
    <property type="entry name" value="GCS2"/>
    <property type="match status" value="1"/>
</dbReference>
<sequence>MGQEIERIRFMPADFECFRRRVAEETRLLRVLEDEDRLSGREPVGGFEIEAWLVDRRLRPAPDNVRYLKALADPLASAELARFNVELNNQPRPLREDALRRFHHELTQLWRRADACARRLDLALLMIGILPTLRQADLSLANLSPLNRYLALNEQILKQRGGQPLQLDIHGLEHLKCLHHDVMLESAATSFQIHLQAPRGRAVALYNASIVASAATVAAGANSPFLFGRDLWAETRIPLFEQAIEVGGYGAAVRGPLRRVGFGSGYARRQLSEVFEENLRHFPPLLPICFDTPPEKLAHLRLHNGTIWRWNRPLVGFDADGTPHFRIEHRVLPAGPTLVDMIANAALYYGLAESLSHEKPLPFAVARDNFYRAAKHGWDTRVTWTGGQRWHLSRLLRDELIPRAREGLQRLGICRRDREFYLDIVRQRVLADQNGALWQRRFAAAHGRDFTALTAAYLHHQRQGDPVHTWPI</sequence>
<evidence type="ECO:0008006" key="3">
    <source>
        <dbReference type="Google" id="ProtNLM"/>
    </source>
</evidence>
<organism evidence="1 2">
    <name type="scientific">Methylomarinovum caldicuralii</name>
    <dbReference type="NCBI Taxonomy" id="438856"/>
    <lineage>
        <taxon>Bacteria</taxon>
        <taxon>Pseudomonadati</taxon>
        <taxon>Pseudomonadota</taxon>
        <taxon>Gammaproteobacteria</taxon>
        <taxon>Methylococcales</taxon>
        <taxon>Methylothermaceae</taxon>
        <taxon>Methylomarinovum</taxon>
    </lineage>
</organism>
<gene>
    <name evidence="1" type="ORF">MIT9_P0680</name>
</gene>
<evidence type="ECO:0000313" key="2">
    <source>
        <dbReference type="Proteomes" id="UP001321825"/>
    </source>
</evidence>
<dbReference type="Proteomes" id="UP001321825">
    <property type="component" value="Chromosome"/>
</dbReference>
<keyword evidence="2" id="KW-1185">Reference proteome</keyword>
<protein>
    <recommendedName>
        <fullName evidence="3">Glutamate--cysteine ligase</fullName>
    </recommendedName>
</protein>
<reference evidence="2" key="1">
    <citation type="journal article" date="2024" name="Int. J. Syst. Evol. Microbiol.">
        <title>Methylomarinovum tepidoasis sp. nov., a moderately thermophilic methanotroph of the family Methylothermaceae isolated from a deep-sea hydrothermal field.</title>
        <authorList>
            <person name="Hirayama H."/>
            <person name="Takaki Y."/>
            <person name="Abe M."/>
            <person name="Miyazaki M."/>
            <person name="Uematsu K."/>
            <person name="Matsui Y."/>
            <person name="Takai K."/>
        </authorList>
    </citation>
    <scope>NUCLEOTIDE SEQUENCE [LARGE SCALE GENOMIC DNA]</scope>
    <source>
        <strain evidence="2">IT-9</strain>
    </source>
</reference>
<dbReference type="InterPro" id="IPR006336">
    <property type="entry name" value="GCS2"/>
</dbReference>
<dbReference type="RefSeq" id="WP_317706040.1">
    <property type="nucleotide sequence ID" value="NZ_AP024714.1"/>
</dbReference>
<dbReference type="KEGG" id="mcau:MIT9_P0680"/>